<dbReference type="Pfam" id="PF09614">
    <property type="entry name" value="Cas_Csy2"/>
    <property type="match status" value="1"/>
</dbReference>
<comment type="caution">
    <text evidence="1">The sequence shown here is derived from an EMBL/GenBank/DDBJ whole genome shotgun (WGS) entry which is preliminary data.</text>
</comment>
<evidence type="ECO:0000313" key="1">
    <source>
        <dbReference type="EMBL" id="SAL40385.1"/>
    </source>
</evidence>
<keyword evidence="2" id="KW-1185">Reference proteome</keyword>
<dbReference type="AlphaFoldDB" id="A0A658R241"/>
<dbReference type="OrthoDB" id="1550641at2"/>
<gene>
    <name evidence="1" type="primary">csy2</name>
    <name evidence="1" type="ORF">AWB72_04228</name>
</gene>
<name>A0A658R241_9BURK</name>
<dbReference type="EMBL" id="FCNV02000010">
    <property type="protein sequence ID" value="SAL40385.1"/>
    <property type="molecule type" value="Genomic_DNA"/>
</dbReference>
<protein>
    <submittedName>
        <fullName evidence="1">CRISPR-associated protein Csy2</fullName>
    </submittedName>
</protein>
<evidence type="ECO:0000313" key="2">
    <source>
        <dbReference type="Proteomes" id="UP000198263"/>
    </source>
</evidence>
<organism evidence="1 2">
    <name type="scientific">Caballeronia concitans</name>
    <dbReference type="NCBI Taxonomy" id="1777133"/>
    <lineage>
        <taxon>Bacteria</taxon>
        <taxon>Pseudomonadati</taxon>
        <taxon>Pseudomonadota</taxon>
        <taxon>Betaproteobacteria</taxon>
        <taxon>Burkholderiales</taxon>
        <taxon>Burkholderiaceae</taxon>
        <taxon>Caballeronia</taxon>
    </lineage>
</organism>
<dbReference type="NCBIfam" id="TIGR02565">
    <property type="entry name" value="cas_Csy2"/>
    <property type="match status" value="1"/>
</dbReference>
<dbReference type="Proteomes" id="UP000198263">
    <property type="component" value="Unassembled WGS sequence"/>
</dbReference>
<dbReference type="CDD" id="cd09736">
    <property type="entry name" value="Csy2_I-F"/>
    <property type="match status" value="1"/>
</dbReference>
<sequence length="380" mass="42225">MSRKHKQDLTPALLVLPYLRVQNANAISSPLTHGFPSITAFAGLMWALQRKLAAAGIPLKLQQFGVICHDHQEQVTDGYVKTFRLTRNPVTSKGESAAIVEEGRIHLTITLIFKATYDTADDAGALGEAERDAQLAGWASHIGDIVANMRIAGGTVLPSAPMPGRRTRAWIELLQDSDEEQAECFARWGRQWLPGYALVGRDDLLKDRHRELCEKQPDATLLDAWLHAARFNYEPVVEEAADTGHASADRKKVRWADPARKKGGGWTVPMTVGYAALTGPMPAGSVANARDPSIPFVFVEAVYSFGGWIGPHRLRTVDQLLWWAESDLETGLYRCRSGYHHDHEDPDSLTDDEDESDRVRPVPDQSFRLINLDNKTCLKN</sequence>
<proteinExistence type="predicted"/>
<reference evidence="1 2" key="1">
    <citation type="submission" date="2016-01" db="EMBL/GenBank/DDBJ databases">
        <authorList>
            <person name="Peeters C."/>
        </authorList>
    </citation>
    <scope>NUCLEOTIDE SEQUENCE [LARGE SCALE GENOMIC DNA]</scope>
    <source>
        <strain evidence="1">LMG 29315</strain>
    </source>
</reference>
<accession>A0A658R241</accession>
<dbReference type="RefSeq" id="WP_052449855.1">
    <property type="nucleotide sequence ID" value="NZ_FCNV02000010.1"/>
</dbReference>
<dbReference type="InterPro" id="IPR013398">
    <property type="entry name" value="CRISPR-assoc_prot_Csy2"/>
</dbReference>